<feature type="domain" description="HTH APSES-type" evidence="10">
    <location>
        <begin position="24"/>
        <end position="130"/>
    </location>
</feature>
<gene>
    <name evidence="11" type="ORF">PV10_01772</name>
</gene>
<evidence type="ECO:0000256" key="5">
    <source>
        <dbReference type="ARBA" id="ARBA00023321"/>
    </source>
</evidence>
<protein>
    <recommendedName>
        <fullName evidence="1">Cell pattern formation-associated protein stuA</fullName>
    </recommendedName>
    <alternativeName>
        <fullName evidence="6">Stunted protein A</fullName>
    </alternativeName>
</protein>
<name>A0A0D2AGN4_EXOME</name>
<evidence type="ECO:0000256" key="9">
    <source>
        <dbReference type="SAM" id="MobiDB-lite"/>
    </source>
</evidence>
<dbReference type="InterPro" id="IPR051642">
    <property type="entry name" value="SWI6-like"/>
</dbReference>
<keyword evidence="8" id="KW-0175">Coiled coil</keyword>
<keyword evidence="4 7" id="KW-0040">ANK repeat</keyword>
<feature type="compositionally biased region" description="Pro residues" evidence="9">
    <location>
        <begin position="152"/>
        <end position="161"/>
    </location>
</feature>
<evidence type="ECO:0000256" key="3">
    <source>
        <dbReference type="ARBA" id="ARBA00022969"/>
    </source>
</evidence>
<dbReference type="GO" id="GO:0003677">
    <property type="term" value="F:DNA binding"/>
    <property type="evidence" value="ECO:0007669"/>
    <property type="project" value="InterPro"/>
</dbReference>
<proteinExistence type="predicted"/>
<dbReference type="PROSITE" id="PS51299">
    <property type="entry name" value="HTH_APSES"/>
    <property type="match status" value="1"/>
</dbReference>
<dbReference type="PANTHER" id="PTHR43828">
    <property type="entry name" value="ASPARAGINASE"/>
    <property type="match status" value="1"/>
</dbReference>
<evidence type="ECO:0000256" key="2">
    <source>
        <dbReference type="ARBA" id="ARBA00022737"/>
    </source>
</evidence>
<feature type="coiled-coil region" evidence="8">
    <location>
        <begin position="505"/>
        <end position="577"/>
    </location>
</feature>
<dbReference type="InterPro" id="IPR036887">
    <property type="entry name" value="HTH_APSES_sf"/>
</dbReference>
<organism evidence="11 12">
    <name type="scientific">Exophiala mesophila</name>
    <name type="common">Black yeast-like fungus</name>
    <dbReference type="NCBI Taxonomy" id="212818"/>
    <lineage>
        <taxon>Eukaryota</taxon>
        <taxon>Fungi</taxon>
        <taxon>Dikarya</taxon>
        <taxon>Ascomycota</taxon>
        <taxon>Pezizomycotina</taxon>
        <taxon>Eurotiomycetes</taxon>
        <taxon>Chaetothyriomycetidae</taxon>
        <taxon>Chaetothyriales</taxon>
        <taxon>Herpotrichiellaceae</taxon>
        <taxon>Exophiala</taxon>
    </lineage>
</organism>
<sequence>MADKHIYSATYSNVRLYSLSLCRLLLTLFAQVPVYELKVGGDHVMRRRSDDWVNATHILKIAGFDKPARTRILEREVQKGVHEKIQGGYGKYQGTWVPLAEGRSLAEKHGIIDRISAIFDFVAGDRSPPPAPKHTTAASSRPKQSKAAPAPKKAPPAPAPAYQPVEAYDNASINYNGSAASREMTPTSASFMADDDFIPLSQNSTASKKRKRDMEEPILTASDLEHTMYGDELLDYFVTAGDDPNASNILPPEPPPNFDVDRPIDNQGNNALHWACAMGDVQIVRDLLARGANPAATNEGSLETPLIRAVLFTNNYDKKTFPKIVAALSKTIVERDWHGATVFHHIAETARSRSKWTCAKYYCDVLINKMQEMGSNYVQALLTSVDKNHDTAALCAIRNGCVKVATFLLNHCPEAGDIHNLNGESANEYLRSLREKKESLEQPGSSPPRANESFSVRLSRKKRQKEAVSRAASLVYDKIGPLIDEGSFKLAEMYDAQMAERDLEITEAKQTLIDIENQRSKVRQETFALMAKLEDASRTEALRQQYDFLLRDMESLLEQKEQRILQQEIMLQDQQINPQAFRYANNQQLTRDEIRAAIPAARELYREQEKRRQLVREIARLNGDAGTSEKVGKHRKLVSIATGLKEEDLDSMSEELLRSLQADQAGVGPGMDLDIGMGGGMSAVAGDMSLVNGPQTPQNVMNA</sequence>
<dbReference type="PANTHER" id="PTHR43828:SF15">
    <property type="entry name" value="TRANSCRIPTION FACTOR MBP1"/>
    <property type="match status" value="1"/>
</dbReference>
<dbReference type="FunFam" id="3.10.260.10:FF:000001">
    <property type="entry name" value="APSES transcription factor (MbpA)"/>
    <property type="match status" value="1"/>
</dbReference>
<feature type="compositionally biased region" description="Low complexity" evidence="9">
    <location>
        <begin position="137"/>
        <end position="151"/>
    </location>
</feature>
<dbReference type="InterPro" id="IPR036770">
    <property type="entry name" value="Ankyrin_rpt-contain_sf"/>
</dbReference>
<dbReference type="PROSITE" id="PS50088">
    <property type="entry name" value="ANK_REPEAT"/>
    <property type="match status" value="1"/>
</dbReference>
<feature type="region of interest" description="Disordered" evidence="9">
    <location>
        <begin position="123"/>
        <end position="163"/>
    </location>
</feature>
<evidence type="ECO:0000256" key="7">
    <source>
        <dbReference type="PROSITE-ProRule" id="PRU00023"/>
    </source>
</evidence>
<dbReference type="OMA" id="IHHAAIM"/>
<dbReference type="Pfam" id="PF04383">
    <property type="entry name" value="KilA-N"/>
    <property type="match status" value="1"/>
</dbReference>
<evidence type="ECO:0000313" key="11">
    <source>
        <dbReference type="EMBL" id="KIV98083.1"/>
    </source>
</evidence>
<dbReference type="SUPFAM" id="SSF48403">
    <property type="entry name" value="Ankyrin repeat"/>
    <property type="match status" value="1"/>
</dbReference>
<dbReference type="SMART" id="SM01252">
    <property type="entry name" value="KilA-N"/>
    <property type="match status" value="1"/>
</dbReference>
<dbReference type="GO" id="GO:0001228">
    <property type="term" value="F:DNA-binding transcription activator activity, RNA polymerase II-specific"/>
    <property type="evidence" value="ECO:0007669"/>
    <property type="project" value="UniProtKB-ARBA"/>
</dbReference>
<evidence type="ECO:0000256" key="4">
    <source>
        <dbReference type="ARBA" id="ARBA00023043"/>
    </source>
</evidence>
<accession>A0A0D2AGN4</accession>
<dbReference type="InterPro" id="IPR002110">
    <property type="entry name" value="Ankyrin_rpt"/>
</dbReference>
<evidence type="ECO:0000259" key="10">
    <source>
        <dbReference type="PROSITE" id="PS51299"/>
    </source>
</evidence>
<dbReference type="VEuPathDB" id="FungiDB:PV10_01772"/>
<dbReference type="GO" id="GO:0048315">
    <property type="term" value="P:conidium formation"/>
    <property type="evidence" value="ECO:0007669"/>
    <property type="project" value="UniProtKB-KW"/>
</dbReference>
<keyword evidence="12" id="KW-1185">Reference proteome</keyword>
<feature type="region of interest" description="Disordered" evidence="9">
    <location>
        <begin position="436"/>
        <end position="458"/>
    </location>
</feature>
<evidence type="ECO:0000256" key="1">
    <source>
        <dbReference type="ARBA" id="ARBA00019309"/>
    </source>
</evidence>
<reference evidence="11 12" key="1">
    <citation type="submission" date="2015-01" db="EMBL/GenBank/DDBJ databases">
        <title>The Genome Sequence of Exophiala mesophila CBS40295.</title>
        <authorList>
            <consortium name="The Broad Institute Genomics Platform"/>
            <person name="Cuomo C."/>
            <person name="de Hoog S."/>
            <person name="Gorbushina A."/>
            <person name="Stielow B."/>
            <person name="Teixiera M."/>
            <person name="Abouelleil A."/>
            <person name="Chapman S.B."/>
            <person name="Priest M."/>
            <person name="Young S.K."/>
            <person name="Wortman J."/>
            <person name="Nusbaum C."/>
            <person name="Birren B."/>
        </authorList>
    </citation>
    <scope>NUCLEOTIDE SEQUENCE [LARGE SCALE GENOMIC DNA]</scope>
    <source>
        <strain evidence="11 12">CBS 40295</strain>
    </source>
</reference>
<keyword evidence="2" id="KW-0677">Repeat</keyword>
<evidence type="ECO:0000313" key="12">
    <source>
        <dbReference type="Proteomes" id="UP000054302"/>
    </source>
</evidence>
<dbReference type="STRING" id="212818.A0A0D2AGN4"/>
<dbReference type="Gene3D" id="1.25.40.20">
    <property type="entry name" value="Ankyrin repeat-containing domain"/>
    <property type="match status" value="1"/>
</dbReference>
<dbReference type="RefSeq" id="XP_016229657.1">
    <property type="nucleotide sequence ID" value="XM_016366008.1"/>
</dbReference>
<dbReference type="GO" id="GO:0033309">
    <property type="term" value="C:SBF transcription complex"/>
    <property type="evidence" value="ECO:0007669"/>
    <property type="project" value="TreeGrafter"/>
</dbReference>
<dbReference type="Pfam" id="PF00023">
    <property type="entry name" value="Ank"/>
    <property type="match status" value="1"/>
</dbReference>
<dbReference type="SMART" id="SM00248">
    <property type="entry name" value="ANK"/>
    <property type="match status" value="2"/>
</dbReference>
<dbReference type="GO" id="GO:0030907">
    <property type="term" value="C:MBF transcription complex"/>
    <property type="evidence" value="ECO:0007669"/>
    <property type="project" value="TreeGrafter"/>
</dbReference>
<dbReference type="OrthoDB" id="6718656at2759"/>
<keyword evidence="3" id="KW-0749">Sporulation</keyword>
<keyword evidence="5" id="KW-0183">Conidiation</keyword>
<dbReference type="SUPFAM" id="SSF54616">
    <property type="entry name" value="DNA-binding domain of Mlu1-box binding protein MBP1"/>
    <property type="match status" value="1"/>
</dbReference>
<dbReference type="GO" id="GO:0030435">
    <property type="term" value="P:sporulation resulting in formation of a cellular spore"/>
    <property type="evidence" value="ECO:0007669"/>
    <property type="project" value="UniProtKB-KW"/>
</dbReference>
<evidence type="ECO:0000256" key="8">
    <source>
        <dbReference type="SAM" id="Coils"/>
    </source>
</evidence>
<dbReference type="InterPro" id="IPR003163">
    <property type="entry name" value="Tscrpt_reg_HTH_APSES-type"/>
</dbReference>
<feature type="repeat" description="ANK" evidence="7">
    <location>
        <begin position="267"/>
        <end position="299"/>
    </location>
</feature>
<dbReference type="Gene3D" id="3.10.260.10">
    <property type="entry name" value="Transcription regulator HTH, APSES-type DNA-binding domain"/>
    <property type="match status" value="1"/>
</dbReference>
<dbReference type="InterPro" id="IPR018004">
    <property type="entry name" value="KilA/APSES_HTH"/>
</dbReference>
<dbReference type="EMBL" id="KN847520">
    <property type="protein sequence ID" value="KIV98083.1"/>
    <property type="molecule type" value="Genomic_DNA"/>
</dbReference>
<dbReference type="PROSITE" id="PS50297">
    <property type="entry name" value="ANK_REP_REGION"/>
    <property type="match status" value="1"/>
</dbReference>
<dbReference type="Proteomes" id="UP000054302">
    <property type="component" value="Unassembled WGS sequence"/>
</dbReference>
<dbReference type="AlphaFoldDB" id="A0A0D2AGN4"/>
<dbReference type="GeneID" id="27319617"/>
<evidence type="ECO:0000256" key="6">
    <source>
        <dbReference type="ARBA" id="ARBA00031907"/>
    </source>
</evidence>